<dbReference type="Gene3D" id="1.10.10.10">
    <property type="entry name" value="Winged helix-like DNA-binding domain superfamily/Winged helix DNA-binding domain"/>
    <property type="match status" value="1"/>
</dbReference>
<keyword evidence="4 6" id="KW-0731">Sigma factor</keyword>
<dbReference type="Gene3D" id="1.10.1740.10">
    <property type="match status" value="1"/>
</dbReference>
<evidence type="ECO:0000256" key="7">
    <source>
        <dbReference type="SAM" id="MobiDB-lite"/>
    </source>
</evidence>
<dbReference type="Proteomes" id="UP001595912">
    <property type="component" value="Unassembled WGS sequence"/>
</dbReference>
<dbReference type="SUPFAM" id="SSF88946">
    <property type="entry name" value="Sigma2 domain of RNA polymerase sigma factors"/>
    <property type="match status" value="1"/>
</dbReference>
<dbReference type="InterPro" id="IPR007627">
    <property type="entry name" value="RNA_pol_sigma70_r2"/>
</dbReference>
<feature type="region of interest" description="Disordered" evidence="7">
    <location>
        <begin position="290"/>
        <end position="310"/>
    </location>
</feature>
<protein>
    <recommendedName>
        <fullName evidence="6">RNA polymerase sigma factor</fullName>
    </recommendedName>
</protein>
<evidence type="ECO:0000313" key="12">
    <source>
        <dbReference type="Proteomes" id="UP001595912"/>
    </source>
</evidence>
<dbReference type="Pfam" id="PF08281">
    <property type="entry name" value="Sigma70_r4_2"/>
    <property type="match status" value="1"/>
</dbReference>
<dbReference type="InterPro" id="IPR000838">
    <property type="entry name" value="RNA_pol_sigma70_ECF_CS"/>
</dbReference>
<dbReference type="InterPro" id="IPR013249">
    <property type="entry name" value="RNA_pol_sigma70_r4_t2"/>
</dbReference>
<evidence type="ECO:0000256" key="4">
    <source>
        <dbReference type="ARBA" id="ARBA00023082"/>
    </source>
</evidence>
<reference evidence="12" key="1">
    <citation type="journal article" date="2019" name="Int. J. Syst. Evol. Microbiol.">
        <title>The Global Catalogue of Microorganisms (GCM) 10K type strain sequencing project: providing services to taxonomists for standard genome sequencing and annotation.</title>
        <authorList>
            <consortium name="The Broad Institute Genomics Platform"/>
            <consortium name="The Broad Institute Genome Sequencing Center for Infectious Disease"/>
            <person name="Wu L."/>
            <person name="Ma J."/>
        </authorList>
    </citation>
    <scope>NUCLEOTIDE SEQUENCE [LARGE SCALE GENOMIC DNA]</scope>
    <source>
        <strain evidence="12">CGMCC 4.7152</strain>
    </source>
</reference>
<gene>
    <name evidence="11" type="ORF">ACFPIJ_03435</name>
</gene>
<dbReference type="NCBIfam" id="TIGR02960">
    <property type="entry name" value="SigX5"/>
    <property type="match status" value="1"/>
</dbReference>
<dbReference type="InterPro" id="IPR036388">
    <property type="entry name" value="WH-like_DNA-bd_sf"/>
</dbReference>
<evidence type="ECO:0000259" key="8">
    <source>
        <dbReference type="Pfam" id="PF04542"/>
    </source>
</evidence>
<keyword evidence="11" id="KW-0548">Nucleotidyltransferase</keyword>
<dbReference type="InterPro" id="IPR037401">
    <property type="entry name" value="SnoaL-like"/>
</dbReference>
<dbReference type="InterPro" id="IPR032710">
    <property type="entry name" value="NTF2-like_dom_sf"/>
</dbReference>
<name>A0ABV9VKP7_9ACTN</name>
<evidence type="ECO:0000256" key="1">
    <source>
        <dbReference type="ARBA" id="ARBA00010641"/>
    </source>
</evidence>
<keyword evidence="3 6" id="KW-0805">Transcription regulation</keyword>
<dbReference type="Pfam" id="PF12680">
    <property type="entry name" value="SnoaL_2"/>
    <property type="match status" value="1"/>
</dbReference>
<dbReference type="EMBL" id="JBHSIU010000005">
    <property type="protein sequence ID" value="MFC4996878.1"/>
    <property type="molecule type" value="Genomic_DNA"/>
</dbReference>
<comment type="caution">
    <text evidence="11">The sequence shown here is derived from an EMBL/GenBank/DDBJ whole genome shotgun (WGS) entry which is preliminary data.</text>
</comment>
<dbReference type="InterPro" id="IPR014305">
    <property type="entry name" value="RNA_pol_sigma-G_actinobac"/>
</dbReference>
<comment type="subunit">
    <text evidence="2">Interacts transiently with the RNA polymerase catalytic core formed by RpoA, RpoB, RpoC and RpoZ (2 alpha, 1 beta, 1 beta' and 1 omega subunit) to form the RNA polymerase holoenzyme that can initiate transcription.</text>
</comment>
<dbReference type="PANTHER" id="PTHR30173">
    <property type="entry name" value="SIGMA 19 FACTOR"/>
    <property type="match status" value="1"/>
</dbReference>
<feature type="domain" description="RNA polymerase sigma factor 70 region 4 type 2" evidence="9">
    <location>
        <begin position="111"/>
        <end position="161"/>
    </location>
</feature>
<keyword evidence="11" id="KW-0808">Transferase</keyword>
<evidence type="ECO:0000259" key="10">
    <source>
        <dbReference type="Pfam" id="PF12680"/>
    </source>
</evidence>
<feature type="domain" description="SnoaL-like" evidence="10">
    <location>
        <begin position="177"/>
        <end position="274"/>
    </location>
</feature>
<sequence length="310" mass="34375">MEEYRRELEVHCYRMLGSLHEAEDLVQETYLKAWRARDGFDGRSSVRTWLYRIATNACLDALKARPRRALPVDLGPDEPALWLEPIPDAVLNQAQAGPEAALVAKEGVELAFLAALQHLPPRQRAVLILRDVLEWPAAQTATLLDMTVPAVNSALQRARTSMPAPSKPATAAEHEVARRYADAFQRGDIPAMIRLLADDVRASMPPLRIWYRGRTAVEQALRESRAALGEVRVRCTSANRRPAMVSHIRPPGETDWQPFAVAILHVTAGRITEMVAFHDPAVVALFDGRESPTADRRAGTRVAEGRNGHG</sequence>
<organism evidence="11 12">
    <name type="scientific">Dactylosporangium cerinum</name>
    <dbReference type="NCBI Taxonomy" id="1434730"/>
    <lineage>
        <taxon>Bacteria</taxon>
        <taxon>Bacillati</taxon>
        <taxon>Actinomycetota</taxon>
        <taxon>Actinomycetes</taxon>
        <taxon>Micromonosporales</taxon>
        <taxon>Micromonosporaceae</taxon>
        <taxon>Dactylosporangium</taxon>
    </lineage>
</organism>
<comment type="similarity">
    <text evidence="1 6">Belongs to the sigma-70 factor family. ECF subfamily.</text>
</comment>
<evidence type="ECO:0000256" key="3">
    <source>
        <dbReference type="ARBA" id="ARBA00023015"/>
    </source>
</evidence>
<feature type="domain" description="RNA polymerase sigma-70 region 2" evidence="8">
    <location>
        <begin position="2"/>
        <end position="65"/>
    </location>
</feature>
<dbReference type="Pfam" id="PF04542">
    <property type="entry name" value="Sigma70_r2"/>
    <property type="match status" value="1"/>
</dbReference>
<dbReference type="PANTHER" id="PTHR30173:SF36">
    <property type="entry name" value="ECF RNA POLYMERASE SIGMA FACTOR SIGJ"/>
    <property type="match status" value="1"/>
</dbReference>
<dbReference type="NCBIfam" id="NF006089">
    <property type="entry name" value="PRK08241.1"/>
    <property type="match status" value="1"/>
</dbReference>
<dbReference type="GO" id="GO:0003899">
    <property type="term" value="F:DNA-directed RNA polymerase activity"/>
    <property type="evidence" value="ECO:0007669"/>
    <property type="project" value="UniProtKB-EC"/>
</dbReference>
<evidence type="ECO:0000256" key="5">
    <source>
        <dbReference type="ARBA" id="ARBA00023163"/>
    </source>
</evidence>
<dbReference type="Gene3D" id="3.10.450.50">
    <property type="match status" value="1"/>
</dbReference>
<dbReference type="SUPFAM" id="SSF54427">
    <property type="entry name" value="NTF2-like"/>
    <property type="match status" value="1"/>
</dbReference>
<evidence type="ECO:0000313" key="11">
    <source>
        <dbReference type="EMBL" id="MFC4996878.1"/>
    </source>
</evidence>
<dbReference type="NCBIfam" id="TIGR02937">
    <property type="entry name" value="sigma70-ECF"/>
    <property type="match status" value="1"/>
</dbReference>
<keyword evidence="6" id="KW-0238">DNA-binding</keyword>
<keyword evidence="12" id="KW-1185">Reference proteome</keyword>
<proteinExistence type="inferred from homology"/>
<evidence type="ECO:0000259" key="9">
    <source>
        <dbReference type="Pfam" id="PF08281"/>
    </source>
</evidence>
<dbReference type="InterPro" id="IPR052704">
    <property type="entry name" value="ECF_Sigma-70_Domain"/>
</dbReference>
<accession>A0ABV9VKP7</accession>
<dbReference type="InterPro" id="IPR013325">
    <property type="entry name" value="RNA_pol_sigma_r2"/>
</dbReference>
<dbReference type="InterPro" id="IPR013324">
    <property type="entry name" value="RNA_pol_sigma_r3/r4-like"/>
</dbReference>
<dbReference type="InterPro" id="IPR014284">
    <property type="entry name" value="RNA_pol_sigma-70_dom"/>
</dbReference>
<dbReference type="PROSITE" id="PS01063">
    <property type="entry name" value="SIGMA70_ECF"/>
    <property type="match status" value="1"/>
</dbReference>
<evidence type="ECO:0000256" key="6">
    <source>
        <dbReference type="RuleBase" id="RU000716"/>
    </source>
</evidence>
<keyword evidence="5 6" id="KW-0804">Transcription</keyword>
<dbReference type="RefSeq" id="WP_380113103.1">
    <property type="nucleotide sequence ID" value="NZ_JBHSIU010000005.1"/>
</dbReference>
<dbReference type="SUPFAM" id="SSF88659">
    <property type="entry name" value="Sigma3 and sigma4 domains of RNA polymerase sigma factors"/>
    <property type="match status" value="1"/>
</dbReference>
<evidence type="ECO:0000256" key="2">
    <source>
        <dbReference type="ARBA" id="ARBA00011344"/>
    </source>
</evidence>